<dbReference type="EMBL" id="HBUE01320342">
    <property type="protein sequence ID" value="CAG6587703.1"/>
    <property type="molecule type" value="Transcribed_RNA"/>
</dbReference>
<dbReference type="EMBL" id="HBUE01213838">
    <property type="protein sequence ID" value="CAG6535718.1"/>
    <property type="molecule type" value="Transcribed_RNA"/>
</dbReference>
<dbReference type="EMBL" id="HBUE01320346">
    <property type="protein sequence ID" value="CAG6587707.1"/>
    <property type="molecule type" value="Transcribed_RNA"/>
</dbReference>
<organism evidence="1">
    <name type="scientific">Culex pipiens</name>
    <name type="common">House mosquito</name>
    <dbReference type="NCBI Taxonomy" id="7175"/>
    <lineage>
        <taxon>Eukaryota</taxon>
        <taxon>Metazoa</taxon>
        <taxon>Ecdysozoa</taxon>
        <taxon>Arthropoda</taxon>
        <taxon>Hexapoda</taxon>
        <taxon>Insecta</taxon>
        <taxon>Pterygota</taxon>
        <taxon>Neoptera</taxon>
        <taxon>Endopterygota</taxon>
        <taxon>Diptera</taxon>
        <taxon>Nematocera</taxon>
        <taxon>Culicoidea</taxon>
        <taxon>Culicidae</taxon>
        <taxon>Culicinae</taxon>
        <taxon>Culicini</taxon>
        <taxon>Culex</taxon>
        <taxon>Culex</taxon>
    </lineage>
</organism>
<dbReference type="EMBL" id="HBUE01320343">
    <property type="protein sequence ID" value="CAG6587704.1"/>
    <property type="molecule type" value="Transcribed_RNA"/>
</dbReference>
<sequence length="179" mass="18986">MRVFSSDFCDSSRSTVARTSFSLSVLCSFNRSRIFLILSSRNVAAVRSFSSSCFCSSSDLVCSRLCRVFSISAACIFSFSLISLICASRFSSYCSIFCSSTTFECVLNSLSSSSFLRVASSILAILADQSAIFLASSERRRSSAAFSFSSISSADIGLPGVGGSFGSVTLMVGSARITS</sequence>
<dbReference type="EMBL" id="HBUE01320344">
    <property type="protein sequence ID" value="CAG6587705.1"/>
    <property type="molecule type" value="Transcribed_RNA"/>
</dbReference>
<dbReference type="EMBL" id="HBUE01213836">
    <property type="protein sequence ID" value="CAG6535716.1"/>
    <property type="molecule type" value="Transcribed_RNA"/>
</dbReference>
<dbReference type="EMBL" id="HBUE01213834">
    <property type="protein sequence ID" value="CAG6535714.1"/>
    <property type="molecule type" value="Transcribed_RNA"/>
</dbReference>
<dbReference type="EMBL" id="HBUE01213837">
    <property type="protein sequence ID" value="CAG6535717.1"/>
    <property type="molecule type" value="Transcribed_RNA"/>
</dbReference>
<dbReference type="EMBL" id="HBUE01320341">
    <property type="protein sequence ID" value="CAG6587702.1"/>
    <property type="molecule type" value="Transcribed_RNA"/>
</dbReference>
<dbReference type="EMBL" id="HBUE01320345">
    <property type="protein sequence ID" value="CAG6587706.1"/>
    <property type="molecule type" value="Transcribed_RNA"/>
</dbReference>
<protein>
    <submittedName>
        <fullName evidence="1">(northern house mosquito) hypothetical protein</fullName>
    </submittedName>
</protein>
<dbReference type="AlphaFoldDB" id="A0A8D8MNZ6"/>
<dbReference type="EMBL" id="HBUE01213839">
    <property type="protein sequence ID" value="CAG6535719.1"/>
    <property type="molecule type" value="Transcribed_RNA"/>
</dbReference>
<evidence type="ECO:0000313" key="1">
    <source>
        <dbReference type="EMBL" id="CAG6535716.1"/>
    </source>
</evidence>
<dbReference type="EMBL" id="HBUE01320349">
    <property type="protein sequence ID" value="CAG6587708.1"/>
    <property type="molecule type" value="Transcribed_RNA"/>
</dbReference>
<accession>A0A8D8MNZ6</accession>
<reference evidence="1" key="1">
    <citation type="submission" date="2021-05" db="EMBL/GenBank/DDBJ databases">
        <authorList>
            <person name="Alioto T."/>
            <person name="Alioto T."/>
            <person name="Gomez Garrido J."/>
        </authorList>
    </citation>
    <scope>NUCLEOTIDE SEQUENCE</scope>
</reference>
<proteinExistence type="predicted"/>
<dbReference type="EMBL" id="HBUE01022385">
    <property type="protein sequence ID" value="CAG6453209.1"/>
    <property type="molecule type" value="Transcribed_RNA"/>
</dbReference>
<name>A0A8D8MNZ6_CULPI</name>
<dbReference type="EMBL" id="HBUE01213842">
    <property type="protein sequence ID" value="CAG6535720.1"/>
    <property type="molecule type" value="Transcribed_RNA"/>
</dbReference>
<dbReference type="EMBL" id="HBUE01213835">
    <property type="protein sequence ID" value="CAG6535715.1"/>
    <property type="molecule type" value="Transcribed_RNA"/>
</dbReference>